<feature type="chain" id="PRO_5047243574" description="DUF992 domain-containing protein" evidence="1">
    <location>
        <begin position="21"/>
        <end position="142"/>
    </location>
</feature>
<organism evidence="2 3">
    <name type="scientific">Methylorubrum suomiense</name>
    <dbReference type="NCBI Taxonomy" id="144191"/>
    <lineage>
        <taxon>Bacteria</taxon>
        <taxon>Pseudomonadati</taxon>
        <taxon>Pseudomonadota</taxon>
        <taxon>Alphaproteobacteria</taxon>
        <taxon>Hyphomicrobiales</taxon>
        <taxon>Methylobacteriaceae</taxon>
        <taxon>Methylorubrum</taxon>
    </lineage>
</organism>
<comment type="caution">
    <text evidence="2">The sequence shown here is derived from an EMBL/GenBank/DDBJ whole genome shotgun (WGS) entry which is preliminary data.</text>
</comment>
<gene>
    <name evidence="2" type="ORF">BGCPKDLD_4339</name>
</gene>
<evidence type="ECO:0000313" key="3">
    <source>
        <dbReference type="Proteomes" id="UP001055093"/>
    </source>
</evidence>
<accession>A0ABQ4V364</accession>
<dbReference type="Pfam" id="PF06186">
    <property type="entry name" value="DUF992"/>
    <property type="match status" value="1"/>
</dbReference>
<keyword evidence="3" id="KW-1185">Reference proteome</keyword>
<evidence type="ECO:0000313" key="2">
    <source>
        <dbReference type="EMBL" id="GJE77732.1"/>
    </source>
</evidence>
<reference evidence="2" key="2">
    <citation type="submission" date="2021-08" db="EMBL/GenBank/DDBJ databases">
        <authorList>
            <person name="Tani A."/>
            <person name="Ola A."/>
            <person name="Ogura Y."/>
            <person name="Katsura K."/>
            <person name="Hayashi T."/>
        </authorList>
    </citation>
    <scope>NUCLEOTIDE SEQUENCE</scope>
    <source>
        <strain evidence="2">DSM 14458</strain>
    </source>
</reference>
<dbReference type="RefSeq" id="WP_137829361.1">
    <property type="nucleotide sequence ID" value="NZ_BPRE01000016.1"/>
</dbReference>
<dbReference type="InterPro" id="IPR009333">
    <property type="entry name" value="DUF992"/>
</dbReference>
<keyword evidence="1" id="KW-0732">Signal</keyword>
<dbReference type="Proteomes" id="UP001055093">
    <property type="component" value="Unassembled WGS sequence"/>
</dbReference>
<proteinExistence type="predicted"/>
<evidence type="ECO:0008006" key="4">
    <source>
        <dbReference type="Google" id="ProtNLM"/>
    </source>
</evidence>
<dbReference type="EMBL" id="BPRE01000016">
    <property type="protein sequence ID" value="GJE77732.1"/>
    <property type="molecule type" value="Genomic_DNA"/>
</dbReference>
<sequence>MRSILVALTLGTAAATIAYAHGLDEAGPGRTVGTLTCRTNPDLGLVLGQTRGAACHLVTADGQRQGYAALLPPGTDGEGARTLTWRVTTADGRLRPGLLVGRFSGDGAVLRGERADLAPIDAMGENRLRLAADEARVTLGAR</sequence>
<name>A0ABQ4V364_9HYPH</name>
<feature type="signal peptide" evidence="1">
    <location>
        <begin position="1"/>
        <end position="20"/>
    </location>
</feature>
<reference evidence="2" key="1">
    <citation type="journal article" date="2021" name="Front. Microbiol.">
        <title>Comprehensive Comparative Genomics and Phenotyping of Methylobacterium Species.</title>
        <authorList>
            <person name="Alessa O."/>
            <person name="Ogura Y."/>
            <person name="Fujitani Y."/>
            <person name="Takami H."/>
            <person name="Hayashi T."/>
            <person name="Sahin N."/>
            <person name="Tani A."/>
        </authorList>
    </citation>
    <scope>NUCLEOTIDE SEQUENCE</scope>
    <source>
        <strain evidence="2">DSM 14458</strain>
    </source>
</reference>
<protein>
    <recommendedName>
        <fullName evidence="4">DUF992 domain-containing protein</fullName>
    </recommendedName>
</protein>
<evidence type="ECO:0000256" key="1">
    <source>
        <dbReference type="SAM" id="SignalP"/>
    </source>
</evidence>